<dbReference type="Proteomes" id="UP000178599">
    <property type="component" value="Unassembled WGS sequence"/>
</dbReference>
<keyword evidence="1" id="KW-0472">Membrane</keyword>
<sequence length="185" mass="20432">MAFNQTELEKLALGKTRSGSAGVMWRLLVFSLMIFLVMVISYIALNFGYKNILISQISKTETETESLAGGVSDAKRVAMIDFYSRLSNLRGLLKNHIYSSEFISLLESRINKNVSFNKATVLIDDGEVKLTGTARSFGNLAEQMEAFKTTEGVSSVVLDSAQAGEDGKVVFSLKFNLKKAQLLRK</sequence>
<dbReference type="Pfam" id="PF05137">
    <property type="entry name" value="PilN"/>
    <property type="match status" value="1"/>
</dbReference>
<dbReference type="EMBL" id="MHLE01000034">
    <property type="protein sequence ID" value="OGZ02390.1"/>
    <property type="molecule type" value="Genomic_DNA"/>
</dbReference>
<keyword evidence="1" id="KW-1133">Transmembrane helix</keyword>
<reference evidence="2 3" key="1">
    <citation type="journal article" date="2016" name="Nat. Commun.">
        <title>Thousands of microbial genomes shed light on interconnected biogeochemical processes in an aquifer system.</title>
        <authorList>
            <person name="Anantharaman K."/>
            <person name="Brown C.T."/>
            <person name="Hug L.A."/>
            <person name="Sharon I."/>
            <person name="Castelle C.J."/>
            <person name="Probst A.J."/>
            <person name="Thomas B.C."/>
            <person name="Singh A."/>
            <person name="Wilkins M.J."/>
            <person name="Karaoz U."/>
            <person name="Brodie E.L."/>
            <person name="Williams K.H."/>
            <person name="Hubbard S.S."/>
            <person name="Banfield J.F."/>
        </authorList>
    </citation>
    <scope>NUCLEOTIDE SEQUENCE [LARGE SCALE GENOMIC DNA]</scope>
</reference>
<gene>
    <name evidence="2" type="ORF">A2390_02145</name>
</gene>
<feature type="transmembrane region" description="Helical" evidence="1">
    <location>
        <begin position="23"/>
        <end position="45"/>
    </location>
</feature>
<protein>
    <submittedName>
        <fullName evidence="2">Uncharacterized protein</fullName>
    </submittedName>
</protein>
<accession>A0A1G2CNP2</accession>
<evidence type="ECO:0000313" key="3">
    <source>
        <dbReference type="Proteomes" id="UP000178599"/>
    </source>
</evidence>
<dbReference type="InterPro" id="IPR007813">
    <property type="entry name" value="PilN"/>
</dbReference>
<evidence type="ECO:0000256" key="1">
    <source>
        <dbReference type="SAM" id="Phobius"/>
    </source>
</evidence>
<proteinExistence type="predicted"/>
<name>A0A1G2CNP2_9BACT</name>
<keyword evidence="1" id="KW-0812">Transmembrane</keyword>
<organism evidence="2 3">
    <name type="scientific">Candidatus Liptonbacteria bacterium RIFOXYB1_FULL_36_10</name>
    <dbReference type="NCBI Taxonomy" id="1798654"/>
    <lineage>
        <taxon>Bacteria</taxon>
        <taxon>Candidatus Liptoniibacteriota</taxon>
    </lineage>
</organism>
<comment type="caution">
    <text evidence="2">The sequence shown here is derived from an EMBL/GenBank/DDBJ whole genome shotgun (WGS) entry which is preliminary data.</text>
</comment>
<dbReference type="AlphaFoldDB" id="A0A1G2CNP2"/>
<evidence type="ECO:0000313" key="2">
    <source>
        <dbReference type="EMBL" id="OGZ02390.1"/>
    </source>
</evidence>